<proteinExistence type="predicted"/>
<dbReference type="EMBL" id="JANPWB010000003">
    <property type="protein sequence ID" value="KAJ1204548.1"/>
    <property type="molecule type" value="Genomic_DNA"/>
</dbReference>
<comment type="caution">
    <text evidence="2">The sequence shown here is derived from an EMBL/GenBank/DDBJ whole genome shotgun (WGS) entry which is preliminary data.</text>
</comment>
<name>A0AAV7VW44_PLEWA</name>
<feature type="region of interest" description="Disordered" evidence="1">
    <location>
        <begin position="63"/>
        <end position="121"/>
    </location>
</feature>
<keyword evidence="3" id="KW-1185">Reference proteome</keyword>
<evidence type="ECO:0000256" key="1">
    <source>
        <dbReference type="SAM" id="MobiDB-lite"/>
    </source>
</evidence>
<gene>
    <name evidence="2" type="ORF">NDU88_008325</name>
</gene>
<dbReference type="Proteomes" id="UP001066276">
    <property type="component" value="Chromosome 2_1"/>
</dbReference>
<sequence length="228" mass="24651">MILGPDTRGGQRLCRHQERCQRGERVCGLGPLRLGRQQYELCFRGSWPPRSVPLPLRGRHIRSSSPWGDPPIPCQSACTRSQPPRRLPLGGPSKGDRDPRVPIPLTAAARTGPDGGPEGGVGDWQRPLLLLAEQTSRHQRIQVGRSMSVLSPRGLRAGYTRLAGTIQPPHVARASTGKDPGGPRAAIIRTYLSVGARIGCIDPVLSALFFAEAYSSPTCVGDFSHCMD</sequence>
<dbReference type="AlphaFoldDB" id="A0AAV7VW44"/>
<evidence type="ECO:0000313" key="2">
    <source>
        <dbReference type="EMBL" id="KAJ1204548.1"/>
    </source>
</evidence>
<organism evidence="2 3">
    <name type="scientific">Pleurodeles waltl</name>
    <name type="common">Iberian ribbed newt</name>
    <dbReference type="NCBI Taxonomy" id="8319"/>
    <lineage>
        <taxon>Eukaryota</taxon>
        <taxon>Metazoa</taxon>
        <taxon>Chordata</taxon>
        <taxon>Craniata</taxon>
        <taxon>Vertebrata</taxon>
        <taxon>Euteleostomi</taxon>
        <taxon>Amphibia</taxon>
        <taxon>Batrachia</taxon>
        <taxon>Caudata</taxon>
        <taxon>Salamandroidea</taxon>
        <taxon>Salamandridae</taxon>
        <taxon>Pleurodelinae</taxon>
        <taxon>Pleurodeles</taxon>
    </lineage>
</organism>
<accession>A0AAV7VW44</accession>
<reference evidence="2" key="1">
    <citation type="journal article" date="2022" name="bioRxiv">
        <title>Sequencing and chromosome-scale assembly of the giantPleurodeles waltlgenome.</title>
        <authorList>
            <person name="Brown T."/>
            <person name="Elewa A."/>
            <person name="Iarovenko S."/>
            <person name="Subramanian E."/>
            <person name="Araus A.J."/>
            <person name="Petzold A."/>
            <person name="Susuki M."/>
            <person name="Suzuki K.-i.T."/>
            <person name="Hayashi T."/>
            <person name="Toyoda A."/>
            <person name="Oliveira C."/>
            <person name="Osipova E."/>
            <person name="Leigh N.D."/>
            <person name="Simon A."/>
            <person name="Yun M.H."/>
        </authorList>
    </citation>
    <scope>NUCLEOTIDE SEQUENCE</scope>
    <source>
        <strain evidence="2">20211129_DDA</strain>
        <tissue evidence="2">Liver</tissue>
    </source>
</reference>
<protein>
    <submittedName>
        <fullName evidence="2">Uncharacterized protein</fullName>
    </submittedName>
</protein>
<evidence type="ECO:0000313" key="3">
    <source>
        <dbReference type="Proteomes" id="UP001066276"/>
    </source>
</evidence>